<dbReference type="GO" id="GO:0042276">
    <property type="term" value="P:error-prone translesion synthesis"/>
    <property type="evidence" value="ECO:0007669"/>
    <property type="project" value="TreeGrafter"/>
</dbReference>
<keyword evidence="13" id="KW-0832">Ubl conjugation</keyword>
<dbReference type="PANTHER" id="PTHR45873">
    <property type="entry name" value="DNA POLYMERASE ETA"/>
    <property type="match status" value="1"/>
</dbReference>
<evidence type="ECO:0000313" key="20">
    <source>
        <dbReference type="EMBL" id="CAF0829031.1"/>
    </source>
</evidence>
<dbReference type="PROSITE" id="PS50173">
    <property type="entry name" value="UMUC"/>
    <property type="match status" value="1"/>
</dbReference>
<keyword evidence="24" id="KW-1185">Reference proteome</keyword>
<keyword evidence="9" id="KW-0227">DNA damage</keyword>
<evidence type="ECO:0000259" key="19">
    <source>
        <dbReference type="PROSITE" id="PS51907"/>
    </source>
</evidence>
<reference evidence="21" key="1">
    <citation type="submission" date="2021-02" db="EMBL/GenBank/DDBJ databases">
        <authorList>
            <person name="Nowell W R."/>
        </authorList>
    </citation>
    <scope>NUCLEOTIDE SEQUENCE</scope>
</reference>
<comment type="cofactor">
    <cofactor evidence="2">
        <name>Mg(2+)</name>
        <dbReference type="ChEBI" id="CHEBI:18420"/>
    </cofactor>
</comment>
<dbReference type="SUPFAM" id="SSF56672">
    <property type="entry name" value="DNA/RNA polymerases"/>
    <property type="match status" value="1"/>
</dbReference>
<keyword evidence="7" id="KW-0548">Nucleotidyltransferase</keyword>
<dbReference type="AlphaFoldDB" id="A0A814CSU8"/>
<comment type="subcellular location">
    <subcellularLocation>
        <location evidence="3">Nucleus</location>
    </subcellularLocation>
</comment>
<dbReference type="Proteomes" id="UP000681722">
    <property type="component" value="Unassembled WGS sequence"/>
</dbReference>
<dbReference type="GO" id="GO:0008270">
    <property type="term" value="F:zinc ion binding"/>
    <property type="evidence" value="ECO:0007669"/>
    <property type="project" value="UniProtKB-KW"/>
</dbReference>
<evidence type="ECO:0000313" key="22">
    <source>
        <dbReference type="EMBL" id="CAF3613574.1"/>
    </source>
</evidence>
<gene>
    <name evidence="21" type="ORF">GPM918_LOCUS10896</name>
    <name evidence="20" type="ORF">OVA965_LOCUS6048</name>
    <name evidence="23" type="ORF">SRO942_LOCUS10897</name>
    <name evidence="22" type="ORF">TMI583_LOCUS6044</name>
</gene>
<dbReference type="Proteomes" id="UP000682733">
    <property type="component" value="Unassembled WGS sequence"/>
</dbReference>
<evidence type="ECO:0000256" key="8">
    <source>
        <dbReference type="ARBA" id="ARBA00022723"/>
    </source>
</evidence>
<dbReference type="FunFam" id="1.10.150.20:FF:000014">
    <property type="entry name" value="Polymerase (DNA directed), eta"/>
    <property type="match status" value="1"/>
</dbReference>
<dbReference type="GO" id="GO:0005634">
    <property type="term" value="C:nucleus"/>
    <property type="evidence" value="ECO:0007669"/>
    <property type="project" value="UniProtKB-SubCell"/>
</dbReference>
<name>A0A814CSU8_9BILA</name>
<evidence type="ECO:0000256" key="7">
    <source>
        <dbReference type="ARBA" id="ARBA00022695"/>
    </source>
</evidence>
<dbReference type="PIRSF" id="PIRSF036603">
    <property type="entry name" value="DPol_eta"/>
    <property type="match status" value="1"/>
</dbReference>
<keyword evidence="10" id="KW-0863">Zinc-finger</keyword>
<dbReference type="InterPro" id="IPR041298">
    <property type="entry name" value="UBZ3"/>
</dbReference>
<evidence type="ECO:0000256" key="15">
    <source>
        <dbReference type="ARBA" id="ARBA00023242"/>
    </source>
</evidence>
<dbReference type="FunFam" id="3.40.1170.60:FF:000003">
    <property type="entry name" value="DNA polymerase eta"/>
    <property type="match status" value="1"/>
</dbReference>
<proteinExistence type="inferred from homology"/>
<dbReference type="Proteomes" id="UP000663829">
    <property type="component" value="Unassembled WGS sequence"/>
</dbReference>
<evidence type="ECO:0000256" key="14">
    <source>
        <dbReference type="ARBA" id="ARBA00023204"/>
    </source>
</evidence>
<dbReference type="Gene3D" id="3.30.70.270">
    <property type="match status" value="1"/>
</dbReference>
<dbReference type="GO" id="GO:0003684">
    <property type="term" value="F:damaged DNA binding"/>
    <property type="evidence" value="ECO:0007669"/>
    <property type="project" value="InterPro"/>
</dbReference>
<evidence type="ECO:0000256" key="11">
    <source>
        <dbReference type="ARBA" id="ARBA00022833"/>
    </source>
</evidence>
<dbReference type="EMBL" id="CAJNOQ010002196">
    <property type="protein sequence ID" value="CAF0944496.1"/>
    <property type="molecule type" value="Genomic_DNA"/>
</dbReference>
<dbReference type="EMBL" id="CAJOBC010002196">
    <property type="protein sequence ID" value="CAF3720768.1"/>
    <property type="molecule type" value="Genomic_DNA"/>
</dbReference>
<evidence type="ECO:0000256" key="16">
    <source>
        <dbReference type="ARBA" id="ARBA00044975"/>
    </source>
</evidence>
<evidence type="ECO:0000256" key="1">
    <source>
        <dbReference type="ARBA" id="ARBA00001936"/>
    </source>
</evidence>
<sequence length="717" mass="82373">MNRVIALIDMDCFYVQVEQQLAPEFLGKPCGVAQYYTWKGGGLIAVNYEARAFGVKRGMRGETAKELCPDFHVFHVQEVNGKACLTKYRNGSSDVFRVLNSLCKCVEKASIDEAYLDLTDDVQQLKAQKFKVDGNKLPTTHLAGYTSVTDDERRDVLRKWLGQDQDSDDQDSYDMNEDNYDLALGAYLVENIREKIKEQTGYNCSAGIARNKILAKLCCGFNKPKKQTILTPTDVDNIFEKMPLKKLQSLGGKFGEHLMEKLKVNYIGDIKKYALDELQTTLGEKEGFWLYNACRGIETGSVVNRQLCKSIGASKNFPGQTRLDTTDKVRLWLKNLAEEVVDRLEKDRIENKRRVKLLTVSFTSENDETYARSCPISEYSCEKFVNECYKLLTRFNIVKTPTNKWTPAIINLGISASKFYDCSQTTSVIELFAKQLTKQKQTTQMVNEQEIMSTTRSSETTNIEFDDDDDILNEDDDNWDCGEIFMQDAPIDEVIDQQDGIQQQSSSSITRMQRIRDDPEFRKKFPMADYEGESFFEKMRHVPVEEPRKKMVKDFTLFGAVSNGHSFFAKYKDEQEEIHKEERETIVVDEESKETIQNNIFDKPSITRLKKSEPQQFLDPYLTSTTSSTAMNYSKEDYVQCSKCLKDILCWEFSQHEDYHMAYDLHQQENKPIVTLPLIITKTTAKKKLAQKRTIQTNSTTATAHGPMDTFLKRPKL</sequence>
<dbReference type="InterPro" id="IPR043128">
    <property type="entry name" value="Rev_trsase/Diguanyl_cyclase"/>
</dbReference>
<keyword evidence="11" id="KW-0862">Zinc</keyword>
<evidence type="ECO:0000256" key="6">
    <source>
        <dbReference type="ARBA" id="ARBA00022679"/>
    </source>
</evidence>
<keyword evidence="12" id="KW-0460">Magnesium</keyword>
<keyword evidence="14" id="KW-0234">DNA repair</keyword>
<evidence type="ECO:0000256" key="2">
    <source>
        <dbReference type="ARBA" id="ARBA00001946"/>
    </source>
</evidence>
<dbReference type="PROSITE" id="PS51907">
    <property type="entry name" value="ZF_UBZ3"/>
    <property type="match status" value="1"/>
</dbReference>
<dbReference type="Proteomes" id="UP000677228">
    <property type="component" value="Unassembled WGS sequence"/>
</dbReference>
<dbReference type="EC" id="2.7.7.7" evidence="5"/>
<comment type="cofactor">
    <cofactor evidence="1">
        <name>Mn(2+)</name>
        <dbReference type="ChEBI" id="CHEBI:29035"/>
    </cofactor>
</comment>
<dbReference type="Pfam" id="PF11799">
    <property type="entry name" value="IMS_C"/>
    <property type="match status" value="1"/>
</dbReference>
<dbReference type="Gene3D" id="3.40.1170.60">
    <property type="match status" value="1"/>
</dbReference>
<dbReference type="InterPro" id="IPR052230">
    <property type="entry name" value="DNA_polymerase_eta"/>
</dbReference>
<evidence type="ECO:0000256" key="9">
    <source>
        <dbReference type="ARBA" id="ARBA00022763"/>
    </source>
</evidence>
<evidence type="ECO:0000259" key="18">
    <source>
        <dbReference type="PROSITE" id="PS50173"/>
    </source>
</evidence>
<keyword evidence="8" id="KW-0479">Metal-binding</keyword>
<comment type="similarity">
    <text evidence="4">Belongs to the DNA polymerase type-Y family.</text>
</comment>
<evidence type="ECO:0000313" key="24">
    <source>
        <dbReference type="Proteomes" id="UP000663829"/>
    </source>
</evidence>
<dbReference type="GO" id="GO:0006281">
    <property type="term" value="P:DNA repair"/>
    <property type="evidence" value="ECO:0007669"/>
    <property type="project" value="UniProtKB-KW"/>
</dbReference>
<feature type="domain" description="UBZ3-type" evidence="19">
    <location>
        <begin position="634"/>
        <end position="668"/>
    </location>
</feature>
<dbReference type="Gene3D" id="1.10.150.20">
    <property type="entry name" value="5' to 3' exonuclease, C-terminal subdomain"/>
    <property type="match status" value="1"/>
</dbReference>
<evidence type="ECO:0000256" key="4">
    <source>
        <dbReference type="ARBA" id="ARBA00010945"/>
    </source>
</evidence>
<dbReference type="EMBL" id="CAJNOK010001766">
    <property type="protein sequence ID" value="CAF0829031.1"/>
    <property type="molecule type" value="Genomic_DNA"/>
</dbReference>
<evidence type="ECO:0000256" key="10">
    <source>
        <dbReference type="ARBA" id="ARBA00022771"/>
    </source>
</evidence>
<dbReference type="InterPro" id="IPR043502">
    <property type="entry name" value="DNA/RNA_pol_sf"/>
</dbReference>
<evidence type="ECO:0000313" key="21">
    <source>
        <dbReference type="EMBL" id="CAF0944496.1"/>
    </source>
</evidence>
<keyword evidence="15" id="KW-0539">Nucleus</keyword>
<evidence type="ECO:0000313" key="23">
    <source>
        <dbReference type="EMBL" id="CAF3720768.1"/>
    </source>
</evidence>
<accession>A0A814CSU8</accession>
<evidence type="ECO:0000256" key="17">
    <source>
        <dbReference type="ARBA" id="ARBA00049244"/>
    </source>
</evidence>
<evidence type="ECO:0000256" key="5">
    <source>
        <dbReference type="ARBA" id="ARBA00012417"/>
    </source>
</evidence>
<protein>
    <recommendedName>
        <fullName evidence="16">DNA polymerase eta</fullName>
        <ecNumber evidence="5">2.7.7.7</ecNumber>
    </recommendedName>
</protein>
<evidence type="ECO:0000256" key="13">
    <source>
        <dbReference type="ARBA" id="ARBA00022843"/>
    </source>
</evidence>
<dbReference type="Pfam" id="PF00817">
    <property type="entry name" value="IMS"/>
    <property type="match status" value="1"/>
</dbReference>
<dbReference type="PANTHER" id="PTHR45873:SF1">
    <property type="entry name" value="DNA POLYMERASE ETA"/>
    <property type="match status" value="1"/>
</dbReference>
<dbReference type="GO" id="GO:0009411">
    <property type="term" value="P:response to UV"/>
    <property type="evidence" value="ECO:0007669"/>
    <property type="project" value="UniProtKB-ARBA"/>
</dbReference>
<dbReference type="Pfam" id="PF18439">
    <property type="entry name" value="zf_UBZ"/>
    <property type="match status" value="1"/>
</dbReference>
<dbReference type="FunFam" id="3.30.1490.100:FF:000007">
    <property type="entry name" value="DNA polymerase eta"/>
    <property type="match status" value="1"/>
</dbReference>
<keyword evidence="6" id="KW-0808">Transferase</keyword>
<comment type="catalytic activity">
    <reaction evidence="17">
        <text>DNA(n) + a 2'-deoxyribonucleoside 5'-triphosphate = DNA(n+1) + diphosphate</text>
        <dbReference type="Rhea" id="RHEA:22508"/>
        <dbReference type="Rhea" id="RHEA-COMP:17339"/>
        <dbReference type="Rhea" id="RHEA-COMP:17340"/>
        <dbReference type="ChEBI" id="CHEBI:33019"/>
        <dbReference type="ChEBI" id="CHEBI:61560"/>
        <dbReference type="ChEBI" id="CHEBI:173112"/>
        <dbReference type="EC" id="2.7.7.7"/>
    </reaction>
</comment>
<dbReference type="EMBL" id="CAJOBA010001766">
    <property type="protein sequence ID" value="CAF3613574.1"/>
    <property type="molecule type" value="Genomic_DNA"/>
</dbReference>
<dbReference type="Pfam" id="PF21704">
    <property type="entry name" value="POLH-Rev1_HhH"/>
    <property type="match status" value="1"/>
</dbReference>
<dbReference type="InterPro" id="IPR036775">
    <property type="entry name" value="DNA_pol_Y-fam_lit_finger_sf"/>
</dbReference>
<feature type="domain" description="UmuC" evidence="18">
    <location>
        <begin position="5"/>
        <end position="251"/>
    </location>
</feature>
<comment type="caution">
    <text evidence="21">The sequence shown here is derived from an EMBL/GenBank/DDBJ whole genome shotgun (WGS) entry which is preliminary data.</text>
</comment>
<dbReference type="SUPFAM" id="SSF100879">
    <property type="entry name" value="Lesion bypass DNA polymerase (Y-family), little finger domain"/>
    <property type="match status" value="1"/>
</dbReference>
<dbReference type="GO" id="GO:0035861">
    <property type="term" value="C:site of double-strand break"/>
    <property type="evidence" value="ECO:0007669"/>
    <property type="project" value="TreeGrafter"/>
</dbReference>
<organism evidence="21 24">
    <name type="scientific">Didymodactylos carnosus</name>
    <dbReference type="NCBI Taxonomy" id="1234261"/>
    <lineage>
        <taxon>Eukaryota</taxon>
        <taxon>Metazoa</taxon>
        <taxon>Spiralia</taxon>
        <taxon>Gnathifera</taxon>
        <taxon>Rotifera</taxon>
        <taxon>Eurotatoria</taxon>
        <taxon>Bdelloidea</taxon>
        <taxon>Philodinida</taxon>
        <taxon>Philodinidae</taxon>
        <taxon>Didymodactylos</taxon>
    </lineage>
</organism>
<dbReference type="Gene3D" id="3.30.1490.100">
    <property type="entry name" value="DNA polymerase, Y-family, little finger domain"/>
    <property type="match status" value="1"/>
</dbReference>
<dbReference type="GO" id="GO:0003887">
    <property type="term" value="F:DNA-directed DNA polymerase activity"/>
    <property type="evidence" value="ECO:0007669"/>
    <property type="project" value="UniProtKB-EC"/>
</dbReference>
<evidence type="ECO:0000256" key="12">
    <source>
        <dbReference type="ARBA" id="ARBA00022842"/>
    </source>
</evidence>
<evidence type="ECO:0000256" key="3">
    <source>
        <dbReference type="ARBA" id="ARBA00004123"/>
    </source>
</evidence>
<dbReference type="OrthoDB" id="5723at2759"/>
<dbReference type="InterPro" id="IPR001126">
    <property type="entry name" value="UmuC"/>
</dbReference>
<dbReference type="InterPro" id="IPR017961">
    <property type="entry name" value="DNA_pol_Y-fam_little_finger"/>
</dbReference>
<dbReference type="GO" id="GO:0005657">
    <property type="term" value="C:replication fork"/>
    <property type="evidence" value="ECO:0007669"/>
    <property type="project" value="TreeGrafter"/>
</dbReference>